<reference evidence="2 3" key="1">
    <citation type="submission" date="2024-10" db="EMBL/GenBank/DDBJ databases">
        <title>The Natural Products Discovery Center: Release of the First 8490 Sequenced Strains for Exploring Actinobacteria Biosynthetic Diversity.</title>
        <authorList>
            <person name="Kalkreuter E."/>
            <person name="Kautsar S.A."/>
            <person name="Yang D."/>
            <person name="Bader C.D."/>
            <person name="Teijaro C.N."/>
            <person name="Fluegel L."/>
            <person name="Davis C.M."/>
            <person name="Simpson J.R."/>
            <person name="Lauterbach L."/>
            <person name="Steele A.D."/>
            <person name="Gui C."/>
            <person name="Meng S."/>
            <person name="Li G."/>
            <person name="Viehrig K."/>
            <person name="Ye F."/>
            <person name="Su P."/>
            <person name="Kiefer A.F."/>
            <person name="Nichols A."/>
            <person name="Cepeda A.J."/>
            <person name="Yan W."/>
            <person name="Fan B."/>
            <person name="Jiang Y."/>
            <person name="Adhikari A."/>
            <person name="Zheng C.-J."/>
            <person name="Schuster L."/>
            <person name="Cowan T.M."/>
            <person name="Smanski M.J."/>
            <person name="Chevrette M.G."/>
            <person name="De Carvalho L.P.S."/>
            <person name="Shen B."/>
        </authorList>
    </citation>
    <scope>NUCLEOTIDE SEQUENCE [LARGE SCALE GENOMIC DNA]</scope>
    <source>
        <strain evidence="2 3">NPDC002593</strain>
    </source>
</reference>
<evidence type="ECO:0000259" key="1">
    <source>
        <dbReference type="PROSITE" id="PS50943"/>
    </source>
</evidence>
<proteinExistence type="predicted"/>
<dbReference type="InterPro" id="IPR001387">
    <property type="entry name" value="Cro/C1-type_HTH"/>
</dbReference>
<dbReference type="Proteomes" id="UP001601992">
    <property type="component" value="Unassembled WGS sequence"/>
</dbReference>
<name>A0ABW6SEG1_9NOCA</name>
<dbReference type="RefSeq" id="WP_387406916.1">
    <property type="nucleotide sequence ID" value="NZ_JBIAQY010000028.1"/>
</dbReference>
<gene>
    <name evidence="2" type="ORF">ACFYXQ_43395</name>
</gene>
<dbReference type="PANTHER" id="PTHR35010:SF2">
    <property type="entry name" value="BLL4672 PROTEIN"/>
    <property type="match status" value="1"/>
</dbReference>
<comment type="caution">
    <text evidence="2">The sequence shown here is derived from an EMBL/GenBank/DDBJ whole genome shotgun (WGS) entry which is preliminary data.</text>
</comment>
<dbReference type="Pfam" id="PF17765">
    <property type="entry name" value="MLTR_LBD"/>
    <property type="match status" value="1"/>
</dbReference>
<evidence type="ECO:0000313" key="2">
    <source>
        <dbReference type="EMBL" id="MFF3574617.1"/>
    </source>
</evidence>
<keyword evidence="3" id="KW-1185">Reference proteome</keyword>
<dbReference type="SUPFAM" id="SSF47413">
    <property type="entry name" value="lambda repressor-like DNA-binding domains"/>
    <property type="match status" value="1"/>
</dbReference>
<dbReference type="EMBL" id="JBIAQY010000028">
    <property type="protein sequence ID" value="MFF3574617.1"/>
    <property type="molecule type" value="Genomic_DNA"/>
</dbReference>
<dbReference type="InterPro" id="IPR041413">
    <property type="entry name" value="MLTR_LBD"/>
</dbReference>
<dbReference type="InterPro" id="IPR010982">
    <property type="entry name" value="Lambda_DNA-bd_dom_sf"/>
</dbReference>
<feature type="domain" description="HTH cro/C1-type" evidence="1">
    <location>
        <begin position="34"/>
        <end position="81"/>
    </location>
</feature>
<dbReference type="Pfam" id="PF13560">
    <property type="entry name" value="HTH_31"/>
    <property type="match status" value="1"/>
</dbReference>
<organism evidence="2 3">
    <name type="scientific">Nocardia jiangxiensis</name>
    <dbReference type="NCBI Taxonomy" id="282685"/>
    <lineage>
        <taxon>Bacteria</taxon>
        <taxon>Bacillati</taxon>
        <taxon>Actinomycetota</taxon>
        <taxon>Actinomycetes</taxon>
        <taxon>Mycobacteriales</taxon>
        <taxon>Nocardiaceae</taxon>
        <taxon>Nocardia</taxon>
    </lineage>
</organism>
<evidence type="ECO:0000313" key="3">
    <source>
        <dbReference type="Proteomes" id="UP001601992"/>
    </source>
</evidence>
<dbReference type="PROSITE" id="PS50943">
    <property type="entry name" value="HTH_CROC1"/>
    <property type="match status" value="1"/>
</dbReference>
<dbReference type="PANTHER" id="PTHR35010">
    <property type="entry name" value="BLL4672 PROTEIN-RELATED"/>
    <property type="match status" value="1"/>
</dbReference>
<protein>
    <submittedName>
        <fullName evidence="2">Helix-turn-helix domain-containing protein</fullName>
    </submittedName>
</protein>
<dbReference type="Gene3D" id="1.10.260.40">
    <property type="entry name" value="lambda repressor-like DNA-binding domains"/>
    <property type="match status" value="1"/>
</dbReference>
<dbReference type="Gene3D" id="3.30.450.180">
    <property type="match status" value="1"/>
</dbReference>
<accession>A0ABW6SEG1</accession>
<dbReference type="SMART" id="SM00530">
    <property type="entry name" value="HTH_XRE"/>
    <property type="match status" value="1"/>
</dbReference>
<sequence length="275" mass="29931">MDNALGQFLRARRELVTPQEVGLAVGGSVRRVPGLRREEVAMLAEISTEYYVRLERGRDRTPSPAVLGALAAALLLDAESAEHLMSLAGRKPPRTVKRPGDHVPHSLDLFLRTITVPAVILNEYGDVLAANAVAQALIPGMIPGTNRLRWEFTDPRAQQMNPLWEQTAAAAIAHLRARVGRDTDDERLHRLIGELSVKSEKFRTLWARHDVHAATGGEVRIVHPTAGPLTLLAEKFRYAGAGGLELLALHPEPGTPSARALAEFAAGEGSPVRFE</sequence>